<sequence length="124" mass="13412">MKNTFITLAFVAFSALFFAPNASAHGDTKPLHGGVVKVEHEMVFELVREESGASLYLRDHGKPYPTEKVTGDITVLAKGKKSDVELTTAGGNKMSANIVIPEGAKVLVKVKEDGHHSVTVRFTF</sequence>
<evidence type="ECO:0000256" key="1">
    <source>
        <dbReference type="SAM" id="SignalP"/>
    </source>
</evidence>
<dbReference type="Proteomes" id="UP000061457">
    <property type="component" value="Chromosome II"/>
</dbReference>
<name>A0A0S2K6V0_9GAMM</name>
<feature type="signal peptide" evidence="1">
    <location>
        <begin position="1"/>
        <end position="24"/>
    </location>
</feature>
<proteinExistence type="predicted"/>
<dbReference type="STRING" id="161398.PP2015_3681"/>
<dbReference type="OrthoDB" id="8592387at2"/>
<keyword evidence="1" id="KW-0732">Signal</keyword>
<reference evidence="2 3" key="1">
    <citation type="submission" date="2015-11" db="EMBL/GenBank/DDBJ databases">
        <authorList>
            <person name="Zhang Y."/>
            <person name="Guo Z."/>
        </authorList>
    </citation>
    <scope>NUCLEOTIDE SEQUENCE [LARGE SCALE GENOMIC DNA]</scope>
    <source>
        <strain evidence="2 3">KCTC 12086</strain>
    </source>
</reference>
<evidence type="ECO:0000313" key="3">
    <source>
        <dbReference type="Proteomes" id="UP000061457"/>
    </source>
</evidence>
<dbReference type="EMBL" id="CP013188">
    <property type="protein sequence ID" value="ALO44154.1"/>
    <property type="molecule type" value="Genomic_DNA"/>
</dbReference>
<accession>A0A0S2K6V0</accession>
<dbReference type="PATRIC" id="fig|161398.10.peg.3760"/>
<protein>
    <submittedName>
        <fullName evidence="2">Uncharacterized protein</fullName>
    </submittedName>
</protein>
<gene>
    <name evidence="2" type="ORF">PP2015_3681</name>
</gene>
<dbReference type="RefSeq" id="WP_058032034.1">
    <property type="nucleotide sequence ID" value="NZ_CP013188.1"/>
</dbReference>
<organism evidence="2 3">
    <name type="scientific">Pseudoalteromonas phenolica</name>
    <dbReference type="NCBI Taxonomy" id="161398"/>
    <lineage>
        <taxon>Bacteria</taxon>
        <taxon>Pseudomonadati</taxon>
        <taxon>Pseudomonadota</taxon>
        <taxon>Gammaproteobacteria</taxon>
        <taxon>Alteromonadales</taxon>
        <taxon>Pseudoalteromonadaceae</taxon>
        <taxon>Pseudoalteromonas</taxon>
    </lineage>
</organism>
<dbReference type="AlphaFoldDB" id="A0A0S2K6V0"/>
<feature type="chain" id="PRO_5006601136" evidence="1">
    <location>
        <begin position="25"/>
        <end position="124"/>
    </location>
</feature>
<keyword evidence="3" id="KW-1185">Reference proteome</keyword>
<dbReference type="KEGG" id="pphe:PP2015_3681"/>
<evidence type="ECO:0000313" key="2">
    <source>
        <dbReference type="EMBL" id="ALO44154.1"/>
    </source>
</evidence>